<accession>A0A8J3BR24</accession>
<keyword evidence="1" id="KW-0812">Transmembrane</keyword>
<dbReference type="AlphaFoldDB" id="A0A8J3BR24"/>
<evidence type="ECO:0000313" key="3">
    <source>
        <dbReference type="Proteomes" id="UP000662200"/>
    </source>
</evidence>
<name>A0A8J3BR24_9ACTN</name>
<gene>
    <name evidence="2" type="ORF">GCM10010124_40140</name>
</gene>
<keyword evidence="1" id="KW-0472">Membrane</keyword>
<protein>
    <submittedName>
        <fullName evidence="2">Uncharacterized protein</fullName>
    </submittedName>
</protein>
<organism evidence="2 3">
    <name type="scientific">Pilimelia terevasa</name>
    <dbReference type="NCBI Taxonomy" id="53372"/>
    <lineage>
        <taxon>Bacteria</taxon>
        <taxon>Bacillati</taxon>
        <taxon>Actinomycetota</taxon>
        <taxon>Actinomycetes</taxon>
        <taxon>Micromonosporales</taxon>
        <taxon>Micromonosporaceae</taxon>
        <taxon>Pilimelia</taxon>
    </lineage>
</organism>
<evidence type="ECO:0000313" key="2">
    <source>
        <dbReference type="EMBL" id="GGK43357.1"/>
    </source>
</evidence>
<keyword evidence="3" id="KW-1185">Reference proteome</keyword>
<proteinExistence type="predicted"/>
<reference evidence="2" key="2">
    <citation type="submission" date="2020-09" db="EMBL/GenBank/DDBJ databases">
        <authorList>
            <person name="Sun Q."/>
            <person name="Ohkuma M."/>
        </authorList>
    </citation>
    <scope>NUCLEOTIDE SEQUENCE</scope>
    <source>
        <strain evidence="2">JCM 3091</strain>
    </source>
</reference>
<comment type="caution">
    <text evidence="2">The sequence shown here is derived from an EMBL/GenBank/DDBJ whole genome shotgun (WGS) entry which is preliminary data.</text>
</comment>
<dbReference type="Proteomes" id="UP000662200">
    <property type="component" value="Unassembled WGS sequence"/>
</dbReference>
<feature type="transmembrane region" description="Helical" evidence="1">
    <location>
        <begin position="65"/>
        <end position="85"/>
    </location>
</feature>
<keyword evidence="1" id="KW-1133">Transmembrane helix</keyword>
<evidence type="ECO:0000256" key="1">
    <source>
        <dbReference type="SAM" id="Phobius"/>
    </source>
</evidence>
<dbReference type="EMBL" id="BMQC01000025">
    <property type="protein sequence ID" value="GGK43357.1"/>
    <property type="molecule type" value="Genomic_DNA"/>
</dbReference>
<feature type="transmembrane region" description="Helical" evidence="1">
    <location>
        <begin position="34"/>
        <end position="59"/>
    </location>
</feature>
<sequence>MAGVTVSLRAAPAGVGGYALADTLDIEGAARLGVLIAVAALVPRYGLAVGATVLVLAAFTTSVEVGLIAAVVAVAVQQLVAWTLAASEVDRRQALAALGGAVAGLLLAGPAGAACGAPAGWTAAAAGTTTRDARPPPR</sequence>
<reference evidence="2" key="1">
    <citation type="journal article" date="2014" name="Int. J. Syst. Evol. Microbiol.">
        <title>Complete genome sequence of Corynebacterium casei LMG S-19264T (=DSM 44701T), isolated from a smear-ripened cheese.</title>
        <authorList>
            <consortium name="US DOE Joint Genome Institute (JGI-PGF)"/>
            <person name="Walter F."/>
            <person name="Albersmeier A."/>
            <person name="Kalinowski J."/>
            <person name="Ruckert C."/>
        </authorList>
    </citation>
    <scope>NUCLEOTIDE SEQUENCE</scope>
    <source>
        <strain evidence="2">JCM 3091</strain>
    </source>
</reference>